<dbReference type="Pfam" id="PF00005">
    <property type="entry name" value="ABC_tran"/>
    <property type="match status" value="1"/>
</dbReference>
<dbReference type="InterPro" id="IPR013611">
    <property type="entry name" value="Transp-assoc_OB_typ2"/>
</dbReference>
<keyword evidence="4" id="KW-1185">Reference proteome</keyword>
<comment type="caution">
    <text evidence="3">The sequence shown here is derived from an EMBL/GenBank/DDBJ whole genome shotgun (WGS) entry which is preliminary data.</text>
</comment>
<dbReference type="GO" id="GO:0022857">
    <property type="term" value="F:transmembrane transporter activity"/>
    <property type="evidence" value="ECO:0007669"/>
    <property type="project" value="InterPro"/>
</dbReference>
<dbReference type="PANTHER" id="PTHR42781:SF4">
    <property type="entry name" value="SPERMIDINE_PUTRESCINE IMPORT ATP-BINDING PROTEIN POTA"/>
    <property type="match status" value="1"/>
</dbReference>
<dbReference type="AlphaFoldDB" id="A0A7W4J7L4"/>
<dbReference type="Gene3D" id="3.40.50.300">
    <property type="entry name" value="P-loop containing nucleotide triphosphate hydrolases"/>
    <property type="match status" value="1"/>
</dbReference>
<dbReference type="PROSITE" id="PS50893">
    <property type="entry name" value="ABC_TRANSPORTER_2"/>
    <property type="match status" value="1"/>
</dbReference>
<evidence type="ECO:0000259" key="2">
    <source>
        <dbReference type="PROSITE" id="PS50893"/>
    </source>
</evidence>
<dbReference type="Proteomes" id="UP000561066">
    <property type="component" value="Unassembled WGS sequence"/>
</dbReference>
<dbReference type="InterPro" id="IPR027417">
    <property type="entry name" value="P-loop_NTPase"/>
</dbReference>
<dbReference type="PANTHER" id="PTHR42781">
    <property type="entry name" value="SPERMIDINE/PUTRESCINE IMPORT ATP-BINDING PROTEIN POTA"/>
    <property type="match status" value="1"/>
</dbReference>
<dbReference type="InterPro" id="IPR003439">
    <property type="entry name" value="ABC_transporter-like_ATP-bd"/>
</dbReference>
<sequence>MPPSLPRLDVRGLVRAPLDPSRPGLSVQVAAGTCLALLGNRAADLSCLLDTLAGHLPAVAGSIAVDGQDVTALPPGRRGMGLFSVRDPLFAHLTVRQNLAFPLAARGMSRPQAAARVREIMALLGLDGQASRRPADLDAEQAWRVRLGRLLAFAPPVLLLDDPFAALEPEGRRAMRTLLSRLARAQGLTVLLATRDREDALLLGERIGFLSGGTLLQTGTAAELFDRPACDRVATGFGDANSLTGRVEWVEDDQARVRLASGAVMEAMAAEGLEADALCTLCVRPDRIATLFPAGFSAGPFHGRDAADGGDGDVPATLVAVHHMGDHVRLRLRLPDGQEVLVRRPPIQTLAGLSPGRRALLAWQPAHAVAFPFRGELV</sequence>
<protein>
    <submittedName>
        <fullName evidence="3">ABC transporter ATP-binding protein</fullName>
    </submittedName>
</protein>
<dbReference type="GO" id="GO:0005524">
    <property type="term" value="F:ATP binding"/>
    <property type="evidence" value="ECO:0007669"/>
    <property type="project" value="UniProtKB-KW"/>
</dbReference>
<organism evidence="3 4">
    <name type="scientific">Gluconacetobacter johannae</name>
    <dbReference type="NCBI Taxonomy" id="112140"/>
    <lineage>
        <taxon>Bacteria</taxon>
        <taxon>Pseudomonadati</taxon>
        <taxon>Pseudomonadota</taxon>
        <taxon>Alphaproteobacteria</taxon>
        <taxon>Acetobacterales</taxon>
        <taxon>Acetobacteraceae</taxon>
        <taxon>Gluconacetobacter</taxon>
    </lineage>
</organism>
<dbReference type="InterPro" id="IPR008995">
    <property type="entry name" value="Mo/tungstate-bd_C_term_dom"/>
</dbReference>
<dbReference type="SUPFAM" id="SSF52540">
    <property type="entry name" value="P-loop containing nucleoside triphosphate hydrolases"/>
    <property type="match status" value="1"/>
</dbReference>
<dbReference type="SUPFAM" id="SSF50331">
    <property type="entry name" value="MOP-like"/>
    <property type="match status" value="1"/>
</dbReference>
<dbReference type="GO" id="GO:0016887">
    <property type="term" value="F:ATP hydrolysis activity"/>
    <property type="evidence" value="ECO:0007669"/>
    <property type="project" value="InterPro"/>
</dbReference>
<gene>
    <name evidence="3" type="ORF">HLH21_08675</name>
</gene>
<dbReference type="RefSeq" id="WP_182943330.1">
    <property type="nucleotide sequence ID" value="NZ_JABEQH010000010.1"/>
</dbReference>
<dbReference type="GO" id="GO:0043190">
    <property type="term" value="C:ATP-binding cassette (ABC) transporter complex"/>
    <property type="evidence" value="ECO:0007669"/>
    <property type="project" value="InterPro"/>
</dbReference>
<name>A0A7W4J7L4_9PROT</name>
<accession>A0A7W4J7L4</accession>
<evidence type="ECO:0000313" key="3">
    <source>
        <dbReference type="EMBL" id="MBB2176003.1"/>
    </source>
</evidence>
<feature type="domain" description="ABC transporter" evidence="2">
    <location>
        <begin position="5"/>
        <end position="237"/>
    </location>
</feature>
<proteinExistence type="predicted"/>
<evidence type="ECO:0000256" key="1">
    <source>
        <dbReference type="ARBA" id="ARBA00022448"/>
    </source>
</evidence>
<dbReference type="InterPro" id="IPR050093">
    <property type="entry name" value="ABC_SmlMolc_Importer"/>
</dbReference>
<dbReference type="Pfam" id="PF08402">
    <property type="entry name" value="TOBE_2"/>
    <property type="match status" value="1"/>
</dbReference>
<keyword evidence="1" id="KW-0813">Transport</keyword>
<dbReference type="EMBL" id="JABEQH010000010">
    <property type="protein sequence ID" value="MBB2176003.1"/>
    <property type="molecule type" value="Genomic_DNA"/>
</dbReference>
<keyword evidence="3" id="KW-0547">Nucleotide-binding</keyword>
<keyword evidence="3" id="KW-0067">ATP-binding</keyword>
<evidence type="ECO:0000313" key="4">
    <source>
        <dbReference type="Proteomes" id="UP000561066"/>
    </source>
</evidence>
<reference evidence="3 4" key="1">
    <citation type="submission" date="2020-04" db="EMBL/GenBank/DDBJ databases">
        <title>Description of novel Gluconacetobacter.</title>
        <authorList>
            <person name="Sombolestani A."/>
        </authorList>
    </citation>
    <scope>NUCLEOTIDE SEQUENCE [LARGE SCALE GENOMIC DNA]</scope>
    <source>
        <strain evidence="3 4">LMG 21312</strain>
    </source>
</reference>